<dbReference type="EMBL" id="JACHHJ010000004">
    <property type="protein sequence ID" value="MBB6450714.1"/>
    <property type="molecule type" value="Genomic_DNA"/>
</dbReference>
<gene>
    <name evidence="1" type="ORF">HNR44_002704</name>
</gene>
<protein>
    <submittedName>
        <fullName evidence="1">Uncharacterized protein</fullName>
    </submittedName>
</protein>
<comment type="caution">
    <text evidence="1">The sequence shown here is derived from an EMBL/GenBank/DDBJ whole genome shotgun (WGS) entry which is preliminary data.</text>
</comment>
<evidence type="ECO:0000313" key="1">
    <source>
        <dbReference type="EMBL" id="MBB6450714.1"/>
    </source>
</evidence>
<keyword evidence="2" id="KW-1185">Reference proteome</keyword>
<proteinExistence type="predicted"/>
<name>A0A841PSE2_9BACL</name>
<dbReference type="AlphaFoldDB" id="A0A841PSE2"/>
<evidence type="ECO:0000313" key="2">
    <source>
        <dbReference type="Proteomes" id="UP000568839"/>
    </source>
</evidence>
<dbReference type="Proteomes" id="UP000568839">
    <property type="component" value="Unassembled WGS sequence"/>
</dbReference>
<sequence>MMPIDIISKRLYDKINQAFLGHETREVDVNGEVCKEKTT</sequence>
<organism evidence="1 2">
    <name type="scientific">Geomicrobium halophilum</name>
    <dbReference type="NCBI Taxonomy" id="549000"/>
    <lineage>
        <taxon>Bacteria</taxon>
        <taxon>Bacillati</taxon>
        <taxon>Bacillota</taxon>
        <taxon>Bacilli</taxon>
        <taxon>Bacillales</taxon>
        <taxon>Geomicrobium</taxon>
    </lineage>
</organism>
<accession>A0A841PSE2</accession>
<reference evidence="1 2" key="1">
    <citation type="submission" date="2020-08" db="EMBL/GenBank/DDBJ databases">
        <title>Genomic Encyclopedia of Type Strains, Phase IV (KMG-IV): sequencing the most valuable type-strain genomes for metagenomic binning, comparative biology and taxonomic classification.</title>
        <authorList>
            <person name="Goeker M."/>
        </authorList>
    </citation>
    <scope>NUCLEOTIDE SEQUENCE [LARGE SCALE GENOMIC DNA]</scope>
    <source>
        <strain evidence="1 2">DSM 21769</strain>
    </source>
</reference>